<evidence type="ECO:0000313" key="6">
    <source>
        <dbReference type="Proteomes" id="UP000310314"/>
    </source>
</evidence>
<evidence type="ECO:0000259" key="4">
    <source>
        <dbReference type="SMART" id="SM00797"/>
    </source>
</evidence>
<dbReference type="Pfam" id="PF02626">
    <property type="entry name" value="CT_A_B"/>
    <property type="match status" value="1"/>
</dbReference>
<feature type="domain" description="Carboxyltransferase" evidence="4">
    <location>
        <begin position="23"/>
        <end position="283"/>
    </location>
</feature>
<name>A0A5S3PT81_9FLAO</name>
<dbReference type="Gene3D" id="2.40.100.10">
    <property type="entry name" value="Cyclophilin-like"/>
    <property type="match status" value="1"/>
</dbReference>
<dbReference type="GO" id="GO:0016787">
    <property type="term" value="F:hydrolase activity"/>
    <property type="evidence" value="ECO:0007669"/>
    <property type="project" value="UniProtKB-KW"/>
</dbReference>
<evidence type="ECO:0000256" key="3">
    <source>
        <dbReference type="ARBA" id="ARBA00022840"/>
    </source>
</evidence>
<dbReference type="OrthoDB" id="9782422at2"/>
<dbReference type="Proteomes" id="UP000310314">
    <property type="component" value="Unassembled WGS sequence"/>
</dbReference>
<proteinExistence type="predicted"/>
<keyword evidence="1" id="KW-0547">Nucleotide-binding</keyword>
<gene>
    <name evidence="5" type="ORF">FEE95_11570</name>
</gene>
<accession>A0A5S3PT81</accession>
<dbReference type="InterPro" id="IPR052708">
    <property type="entry name" value="PxpC"/>
</dbReference>
<keyword evidence="2" id="KW-0378">Hydrolase</keyword>
<keyword evidence="6" id="KW-1185">Reference proteome</keyword>
<comment type="caution">
    <text evidence="5">The sequence shown here is derived from an EMBL/GenBank/DDBJ whole genome shotgun (WGS) entry which is preliminary data.</text>
</comment>
<dbReference type="InterPro" id="IPR003778">
    <property type="entry name" value="CT_A_B"/>
</dbReference>
<protein>
    <submittedName>
        <fullName evidence="5">Biotin-dependent carboxyltransferase family protein</fullName>
    </submittedName>
</protein>
<sequence>MLKVLKSGFFTTIQDAGRFGYLNKGVPVAGYMDSFSASKLNKLLDNKIEAAVMEITMTGPTLLFEEPTYVCLGGADISVTLNNNPIEQYRVYKIIKGDIISYGRLKKGFRNYLAIKNGFKTPMVIGSRSFYYPLTDKSHLGDQSELVYEACENYNAKISELKVDSFLDEKILHVAIGPEFELLNDRQLEQLFAKNFTVAKDYNRMAYQLEQTIEGHSHSMLTSATLPGTIQITPSGKLIVLMKDGQTTGGYPRILQLSDKAISILAQKKYGDTISFKLVRLNT</sequence>
<organism evidence="5 6">
    <name type="scientific">Maribacter algarum</name>
    <name type="common">ex Zhang et al. 2020</name>
    <dbReference type="NCBI Taxonomy" id="2578118"/>
    <lineage>
        <taxon>Bacteria</taxon>
        <taxon>Pseudomonadati</taxon>
        <taxon>Bacteroidota</taxon>
        <taxon>Flavobacteriia</taxon>
        <taxon>Flavobacteriales</taxon>
        <taxon>Flavobacteriaceae</taxon>
        <taxon>Maribacter</taxon>
    </lineage>
</organism>
<reference evidence="5 6" key="1">
    <citation type="submission" date="2019-05" db="EMBL/GenBank/DDBJ databases">
        <authorList>
            <person name="Zhang J.-Y."/>
            <person name="Feg X."/>
            <person name="Du Z.-J."/>
        </authorList>
    </citation>
    <scope>NUCLEOTIDE SEQUENCE [LARGE SCALE GENOMIC DNA]</scope>
    <source>
        <strain evidence="5 6">RZ26</strain>
    </source>
</reference>
<keyword evidence="3" id="KW-0067">ATP-binding</keyword>
<dbReference type="GO" id="GO:0016740">
    <property type="term" value="F:transferase activity"/>
    <property type="evidence" value="ECO:0007669"/>
    <property type="project" value="UniProtKB-KW"/>
</dbReference>
<dbReference type="PANTHER" id="PTHR43309:SF5">
    <property type="entry name" value="5-OXOPROLINASE SUBUNIT C"/>
    <property type="match status" value="1"/>
</dbReference>
<dbReference type="AlphaFoldDB" id="A0A5S3PT81"/>
<dbReference type="RefSeq" id="WP_138658105.1">
    <property type="nucleotide sequence ID" value="NZ_VATY01000002.1"/>
</dbReference>
<dbReference type="InterPro" id="IPR029000">
    <property type="entry name" value="Cyclophilin-like_dom_sf"/>
</dbReference>
<evidence type="ECO:0000256" key="1">
    <source>
        <dbReference type="ARBA" id="ARBA00022741"/>
    </source>
</evidence>
<dbReference type="EMBL" id="VATY01000002">
    <property type="protein sequence ID" value="TMM57123.1"/>
    <property type="molecule type" value="Genomic_DNA"/>
</dbReference>
<dbReference type="SMART" id="SM00797">
    <property type="entry name" value="AHS2"/>
    <property type="match status" value="1"/>
</dbReference>
<evidence type="ECO:0000313" key="5">
    <source>
        <dbReference type="EMBL" id="TMM57123.1"/>
    </source>
</evidence>
<evidence type="ECO:0000256" key="2">
    <source>
        <dbReference type="ARBA" id="ARBA00022801"/>
    </source>
</evidence>
<dbReference type="PANTHER" id="PTHR43309">
    <property type="entry name" value="5-OXOPROLINASE SUBUNIT C"/>
    <property type="match status" value="1"/>
</dbReference>
<keyword evidence="5" id="KW-0808">Transferase</keyword>
<dbReference type="GO" id="GO:0005524">
    <property type="term" value="F:ATP binding"/>
    <property type="evidence" value="ECO:0007669"/>
    <property type="project" value="UniProtKB-KW"/>
</dbReference>